<proteinExistence type="predicted"/>
<dbReference type="Ensembl" id="ENSCSAVT00000012636.1">
    <property type="protein sequence ID" value="ENSCSAVP00000012492.1"/>
    <property type="gene ID" value="ENSCSAVG00000007335.1"/>
</dbReference>
<reference evidence="2" key="1">
    <citation type="submission" date="2003-08" db="EMBL/GenBank/DDBJ databases">
        <authorList>
            <person name="Birren B."/>
            <person name="Nusbaum C."/>
            <person name="Abebe A."/>
            <person name="Abouelleil A."/>
            <person name="Adekoya E."/>
            <person name="Ait-zahra M."/>
            <person name="Allen N."/>
            <person name="Allen T."/>
            <person name="An P."/>
            <person name="Anderson M."/>
            <person name="Anderson S."/>
            <person name="Arachchi H."/>
            <person name="Armbruster J."/>
            <person name="Bachantsang P."/>
            <person name="Baldwin J."/>
            <person name="Barry A."/>
            <person name="Bayul T."/>
            <person name="Blitshsteyn B."/>
            <person name="Bloom T."/>
            <person name="Blye J."/>
            <person name="Boguslavskiy L."/>
            <person name="Borowsky M."/>
            <person name="Boukhgalter B."/>
            <person name="Brunache A."/>
            <person name="Butler J."/>
            <person name="Calixte N."/>
            <person name="Calvo S."/>
            <person name="Camarata J."/>
            <person name="Campo K."/>
            <person name="Chang J."/>
            <person name="Cheshatsang Y."/>
            <person name="Citroen M."/>
            <person name="Collymore A."/>
            <person name="Considine T."/>
            <person name="Cook A."/>
            <person name="Cooke P."/>
            <person name="Corum B."/>
            <person name="Cuomo C."/>
            <person name="David R."/>
            <person name="Dawoe T."/>
            <person name="Degray S."/>
            <person name="Dodge S."/>
            <person name="Dooley K."/>
            <person name="Dorje P."/>
            <person name="Dorjee K."/>
            <person name="Dorris L."/>
            <person name="Duffey N."/>
            <person name="Dupes A."/>
            <person name="Elkins T."/>
            <person name="Engels R."/>
            <person name="Erickson J."/>
            <person name="Farina A."/>
            <person name="Faro S."/>
            <person name="Ferreira P."/>
            <person name="Fischer H."/>
            <person name="Fitzgerald M."/>
            <person name="Foley K."/>
            <person name="Gage D."/>
            <person name="Galagan J."/>
            <person name="Gearin G."/>
            <person name="Gnerre S."/>
            <person name="Gnirke A."/>
            <person name="Goyette A."/>
            <person name="Graham J."/>
            <person name="Grandbois E."/>
            <person name="Gyaltsen K."/>
            <person name="Hafez N."/>
            <person name="Hagopian D."/>
            <person name="Hagos B."/>
            <person name="Hall J."/>
            <person name="Hatcher B."/>
            <person name="Heller A."/>
            <person name="Higgins H."/>
            <person name="Honan T."/>
            <person name="Horn A."/>
            <person name="Houde N."/>
            <person name="Hughes L."/>
            <person name="Hulme W."/>
            <person name="Husby E."/>
            <person name="Iliev I."/>
            <person name="Jaffe D."/>
            <person name="Jones C."/>
            <person name="Kamal M."/>
            <person name="Kamat A."/>
            <person name="Kamvysselis M."/>
            <person name="Karlsson E."/>
            <person name="Kells C."/>
            <person name="Kieu A."/>
            <person name="Kisner P."/>
            <person name="Kodira C."/>
            <person name="Kulbokas E."/>
            <person name="Labutti K."/>
            <person name="Lama D."/>
            <person name="Landers T."/>
            <person name="Leger J."/>
            <person name="Levine S."/>
            <person name="Lewis D."/>
            <person name="Lewis T."/>
            <person name="Lindblad-toh K."/>
            <person name="Liu X."/>
            <person name="Lokyitsang T."/>
            <person name="Lokyitsang Y."/>
            <person name="Lucien O."/>
            <person name="Lui A."/>
            <person name="Ma L.J."/>
            <person name="Mabbitt R."/>
            <person name="Macdonald J."/>
            <person name="Maclean C."/>
            <person name="Major J."/>
            <person name="Manning J."/>
            <person name="Marabella R."/>
            <person name="Maru K."/>
            <person name="Matthews C."/>
            <person name="Mauceli E."/>
            <person name="Mccarthy M."/>
            <person name="Mcdonough S."/>
            <person name="Mcghee T."/>
            <person name="Meldrim J."/>
            <person name="Meneus L."/>
            <person name="Mesirov J."/>
            <person name="Mihalev A."/>
            <person name="Mihova T."/>
            <person name="Mikkelsen T."/>
            <person name="Mlenga V."/>
            <person name="Moru K."/>
            <person name="Mozes J."/>
            <person name="Mulrain L."/>
            <person name="Munson G."/>
            <person name="Naylor J."/>
            <person name="Newes C."/>
            <person name="Nguyen C."/>
            <person name="Nguyen N."/>
            <person name="Nguyen T."/>
            <person name="Nicol R."/>
            <person name="Nielsen C."/>
            <person name="Nizzari M."/>
            <person name="Norbu C."/>
            <person name="Norbu N."/>
            <person name="O'donnell P."/>
            <person name="Okoawo O."/>
            <person name="O'leary S."/>
            <person name="Omotosho B."/>
            <person name="O'neill K."/>
            <person name="Osman S."/>
            <person name="Parker S."/>
            <person name="Perrin D."/>
            <person name="Phunkhang P."/>
            <person name="Piqani B."/>
            <person name="Purcell S."/>
            <person name="Rachupka T."/>
            <person name="Ramasamy U."/>
            <person name="Rameau R."/>
            <person name="Ray V."/>
            <person name="Raymond C."/>
            <person name="Retta R."/>
            <person name="Richardson S."/>
            <person name="Rise C."/>
            <person name="Rodriguez J."/>
            <person name="Rogers J."/>
            <person name="Rogov P."/>
            <person name="Rutman M."/>
            <person name="Schupbach R."/>
            <person name="Seaman C."/>
            <person name="Settipalli S."/>
            <person name="Sharpe T."/>
            <person name="Sheridan J."/>
            <person name="Sherpa N."/>
            <person name="Shi J."/>
            <person name="Smirnov S."/>
            <person name="Smith C."/>
            <person name="Sougnez C."/>
            <person name="Spencer B."/>
            <person name="Stalker J."/>
            <person name="Stange-thomann N."/>
            <person name="Stavropoulos S."/>
            <person name="Stetson K."/>
            <person name="Stone C."/>
            <person name="Stone S."/>
            <person name="Stubbs M."/>
            <person name="Talamas J."/>
            <person name="Tchuinga P."/>
            <person name="Tenzing P."/>
            <person name="Tesfaye S."/>
            <person name="Theodore J."/>
            <person name="Thoulutsang Y."/>
            <person name="Topham K."/>
            <person name="Towey S."/>
            <person name="Tsamla T."/>
            <person name="Tsomo N."/>
            <person name="Vallee D."/>
            <person name="Vassiliev H."/>
            <person name="Venkataraman V."/>
            <person name="Vinson J."/>
            <person name="Vo A."/>
            <person name="Wade C."/>
            <person name="Wang S."/>
            <person name="Wangchuk T."/>
            <person name="Wangdi T."/>
            <person name="Whittaker C."/>
            <person name="Wilkinson J."/>
            <person name="Wu Y."/>
            <person name="Wyman D."/>
            <person name="Yadav S."/>
            <person name="Yang S."/>
            <person name="Yang X."/>
            <person name="Yeager S."/>
            <person name="Yee E."/>
            <person name="Young G."/>
            <person name="Zainoun J."/>
            <person name="Zembeck L."/>
            <person name="Zimmer A."/>
            <person name="Zody M."/>
            <person name="Lander E."/>
        </authorList>
    </citation>
    <scope>NUCLEOTIDE SEQUENCE [LARGE SCALE GENOMIC DNA]</scope>
</reference>
<evidence type="ECO:0000313" key="2">
    <source>
        <dbReference type="Proteomes" id="UP000007875"/>
    </source>
</evidence>
<keyword evidence="2" id="KW-1185">Reference proteome</keyword>
<organism evidence="1 2">
    <name type="scientific">Ciona savignyi</name>
    <name type="common">Pacific transparent sea squirt</name>
    <dbReference type="NCBI Taxonomy" id="51511"/>
    <lineage>
        <taxon>Eukaryota</taxon>
        <taxon>Metazoa</taxon>
        <taxon>Chordata</taxon>
        <taxon>Tunicata</taxon>
        <taxon>Ascidiacea</taxon>
        <taxon>Phlebobranchia</taxon>
        <taxon>Cionidae</taxon>
        <taxon>Ciona</taxon>
    </lineage>
</organism>
<reference evidence="1" key="3">
    <citation type="submission" date="2025-09" db="UniProtKB">
        <authorList>
            <consortium name="Ensembl"/>
        </authorList>
    </citation>
    <scope>IDENTIFICATION</scope>
</reference>
<reference evidence="1" key="2">
    <citation type="submission" date="2025-08" db="UniProtKB">
        <authorList>
            <consortium name="Ensembl"/>
        </authorList>
    </citation>
    <scope>IDENTIFICATION</scope>
</reference>
<dbReference type="AlphaFoldDB" id="H2Z4I0"/>
<protein>
    <submittedName>
        <fullName evidence="1">Uncharacterized protein</fullName>
    </submittedName>
</protein>
<dbReference type="Proteomes" id="UP000007875">
    <property type="component" value="Unassembled WGS sequence"/>
</dbReference>
<sequence length="134" mass="16205">MNRLSLPSLCSLKEESAEGLKFLRRRRQTVLRKILYQMSHRPIHHRSIKEEAKDCQGPMNRLSLPSLCLLKEVVARCLKFLRHRRQRAHRKYQFPFRFRFQCSNRPIHHSSSTTEVWLCPNLQWCQLCRLCQYL</sequence>
<name>H2Z4I0_CIOSA</name>
<evidence type="ECO:0000313" key="1">
    <source>
        <dbReference type="Ensembl" id="ENSCSAVP00000012492.1"/>
    </source>
</evidence>
<dbReference type="InParanoid" id="H2Z4I0"/>
<dbReference type="HOGENOM" id="CLU_1895444_0_0_1"/>
<accession>H2Z4I0</accession>